<dbReference type="NCBIfam" id="TIGR02186">
    <property type="entry name" value="alph_Pro_TM"/>
    <property type="match status" value="1"/>
</dbReference>
<protein>
    <recommendedName>
        <fullName evidence="5">TIGR02186 family protein</fullName>
    </recommendedName>
</protein>
<reference evidence="3 4" key="1">
    <citation type="submission" date="2016-11" db="EMBL/GenBank/DDBJ databases">
        <authorList>
            <person name="Jaros S."/>
            <person name="Januszkiewicz K."/>
            <person name="Wedrychowicz H."/>
        </authorList>
    </citation>
    <scope>NUCLEOTIDE SEQUENCE [LARGE SCALE GENOMIC DNA]</scope>
    <source>
        <strain evidence="3 4">GAS138</strain>
    </source>
</reference>
<keyword evidence="1" id="KW-1133">Transmembrane helix</keyword>
<organism evidence="3 4">
    <name type="scientific">Bradyrhizobium erythrophlei</name>
    <dbReference type="NCBI Taxonomy" id="1437360"/>
    <lineage>
        <taxon>Bacteria</taxon>
        <taxon>Pseudomonadati</taxon>
        <taxon>Pseudomonadota</taxon>
        <taxon>Alphaproteobacteria</taxon>
        <taxon>Hyphomicrobiales</taxon>
        <taxon>Nitrobacteraceae</taxon>
        <taxon>Bradyrhizobium</taxon>
    </lineage>
</organism>
<gene>
    <name evidence="3" type="ORF">SAMN05443248_0415</name>
</gene>
<dbReference type="RefSeq" id="WP_079599811.1">
    <property type="nucleotide sequence ID" value="NZ_LT670817.1"/>
</dbReference>
<keyword evidence="1" id="KW-0472">Membrane</keyword>
<evidence type="ECO:0000256" key="2">
    <source>
        <dbReference type="SAM" id="SignalP"/>
    </source>
</evidence>
<evidence type="ECO:0000313" key="3">
    <source>
        <dbReference type="EMBL" id="SHG13571.1"/>
    </source>
</evidence>
<evidence type="ECO:0000313" key="4">
    <source>
        <dbReference type="Proteomes" id="UP000189796"/>
    </source>
</evidence>
<keyword evidence="1" id="KW-0812">Transmembrane</keyword>
<accession>A0A1M5HCD7</accession>
<dbReference type="EMBL" id="LT670817">
    <property type="protein sequence ID" value="SHG13571.1"/>
    <property type="molecule type" value="Genomic_DNA"/>
</dbReference>
<dbReference type="OrthoDB" id="9815212at2"/>
<dbReference type="InterPro" id="IPR019088">
    <property type="entry name" value="CHP02186-rel_TM"/>
</dbReference>
<name>A0A1M5HCD7_9BRAD</name>
<proteinExistence type="predicted"/>
<sequence>MTTSYPYAAVGVALALGVAVAAAPARAERLIVSVSNHRVTVTPNYSGEELVLFGSVEKDASTPATRTRYDLVVTVSGPRADMVTRRKERKFGIWINTDYRQFLNVPTYLAVFANRPFDAIASPEVQRRQQLGLNNVLLTQRVGTDYADVVPNDAFRSAFVRLRSEHGLYREDTSAVTFLTPTLFRTGIPLPAEVPIGTYDVEIRLFSDGALVTRTETAFEIVKVGFEQFVATSARQDGFVYGLVTAFMALMTGWMASIVFRKE</sequence>
<feature type="chain" id="PRO_5012341339" description="TIGR02186 family protein" evidence="2">
    <location>
        <begin position="28"/>
        <end position="263"/>
    </location>
</feature>
<evidence type="ECO:0008006" key="5">
    <source>
        <dbReference type="Google" id="ProtNLM"/>
    </source>
</evidence>
<dbReference type="Pfam" id="PF09608">
    <property type="entry name" value="Alph_Pro_TM"/>
    <property type="match status" value="1"/>
</dbReference>
<keyword evidence="2" id="KW-0732">Signal</keyword>
<dbReference type="AlphaFoldDB" id="A0A1M5HCD7"/>
<feature type="transmembrane region" description="Helical" evidence="1">
    <location>
        <begin position="239"/>
        <end position="260"/>
    </location>
</feature>
<feature type="signal peptide" evidence="2">
    <location>
        <begin position="1"/>
        <end position="27"/>
    </location>
</feature>
<evidence type="ECO:0000256" key="1">
    <source>
        <dbReference type="SAM" id="Phobius"/>
    </source>
</evidence>
<dbReference type="Proteomes" id="UP000189796">
    <property type="component" value="Chromosome I"/>
</dbReference>